<dbReference type="PANTHER" id="PTHR33602">
    <property type="entry name" value="REGULATORY PROTEIN RECX FAMILY PROTEIN"/>
    <property type="match status" value="1"/>
</dbReference>
<comment type="caution">
    <text evidence="9">The sequence shown here is derived from an EMBL/GenBank/DDBJ whole genome shotgun (WGS) entry which is preliminary data.</text>
</comment>
<dbReference type="Proteomes" id="UP000767334">
    <property type="component" value="Unassembled WGS sequence"/>
</dbReference>
<proteinExistence type="inferred from homology"/>
<evidence type="ECO:0000259" key="8">
    <source>
        <dbReference type="Pfam" id="PF21982"/>
    </source>
</evidence>
<dbReference type="EMBL" id="JACJLL010000110">
    <property type="protein sequence ID" value="MBM6820390.1"/>
    <property type="molecule type" value="Genomic_DNA"/>
</dbReference>
<feature type="domain" description="RecX third three-helical" evidence="7">
    <location>
        <begin position="157"/>
        <end position="202"/>
    </location>
</feature>
<comment type="similarity">
    <text evidence="2 5">Belongs to the RecX family.</text>
</comment>
<dbReference type="RefSeq" id="WP_148321638.1">
    <property type="nucleotide sequence ID" value="NZ_JACJLL010000110.1"/>
</dbReference>
<accession>A0ABS2FIL4</accession>
<dbReference type="NCBIfam" id="NF001058">
    <property type="entry name" value="PRK00117.4-1"/>
    <property type="match status" value="1"/>
</dbReference>
<dbReference type="InterPro" id="IPR003783">
    <property type="entry name" value="Regulatory_RecX"/>
</dbReference>
<evidence type="ECO:0000256" key="3">
    <source>
        <dbReference type="ARBA" id="ARBA00018111"/>
    </source>
</evidence>
<dbReference type="Pfam" id="PF02631">
    <property type="entry name" value="RecX_HTH2"/>
    <property type="match status" value="1"/>
</dbReference>
<keyword evidence="10" id="KW-1185">Reference proteome</keyword>
<evidence type="ECO:0000259" key="7">
    <source>
        <dbReference type="Pfam" id="PF21981"/>
    </source>
</evidence>
<sequence length="212" mass="25370">MNIITKIELGKRNKERVNIYIDDEYAFSISAELVYKENLKVKDQINVESLKKLADEDNYIKCKNSALRVIERTYKSEKELRDKLALKGYEDHIIKRTINFLREYNLLNDTNYAKMYVKDRSRNQGKKKIKYTLMQKGIDENIIEEELEKLDKDEIREVVHEMALKKYKILSKRESDEYKLSQKLYRFLMGKGYDYDLIKDVVKSIVKSEDLE</sequence>
<dbReference type="HAMAP" id="MF_01114">
    <property type="entry name" value="RecX"/>
    <property type="match status" value="1"/>
</dbReference>
<organism evidence="9 10">
    <name type="scientific">Clostridium saudiense</name>
    <dbReference type="NCBI Taxonomy" id="1414720"/>
    <lineage>
        <taxon>Bacteria</taxon>
        <taxon>Bacillati</taxon>
        <taxon>Bacillota</taxon>
        <taxon>Clostridia</taxon>
        <taxon>Eubacteriales</taxon>
        <taxon>Clostridiaceae</taxon>
        <taxon>Clostridium</taxon>
    </lineage>
</organism>
<evidence type="ECO:0000256" key="2">
    <source>
        <dbReference type="ARBA" id="ARBA00009695"/>
    </source>
</evidence>
<dbReference type="InterPro" id="IPR053926">
    <property type="entry name" value="RecX_HTH_1st"/>
</dbReference>
<dbReference type="PANTHER" id="PTHR33602:SF1">
    <property type="entry name" value="REGULATORY PROTEIN RECX FAMILY PROTEIN"/>
    <property type="match status" value="1"/>
</dbReference>
<evidence type="ECO:0000256" key="4">
    <source>
        <dbReference type="ARBA" id="ARBA00022490"/>
    </source>
</evidence>
<feature type="domain" description="RecX second three-helical" evidence="6">
    <location>
        <begin position="108"/>
        <end position="145"/>
    </location>
</feature>
<dbReference type="Pfam" id="PF21981">
    <property type="entry name" value="RecX_HTH3"/>
    <property type="match status" value="1"/>
</dbReference>
<dbReference type="InterPro" id="IPR053924">
    <property type="entry name" value="RecX_HTH_2nd"/>
</dbReference>
<evidence type="ECO:0000259" key="6">
    <source>
        <dbReference type="Pfam" id="PF02631"/>
    </source>
</evidence>
<evidence type="ECO:0000256" key="1">
    <source>
        <dbReference type="ARBA" id="ARBA00004496"/>
    </source>
</evidence>
<gene>
    <name evidence="5 9" type="primary">recX</name>
    <name evidence="9" type="ORF">H6A19_13790</name>
</gene>
<keyword evidence="4 5" id="KW-0963">Cytoplasm</keyword>
<dbReference type="Pfam" id="PF21982">
    <property type="entry name" value="RecX_HTH1"/>
    <property type="match status" value="1"/>
</dbReference>
<reference evidence="9 10" key="1">
    <citation type="journal article" date="2021" name="Sci. Rep.">
        <title>The distribution of antibiotic resistance genes in chicken gut microbiota commensals.</title>
        <authorList>
            <person name="Juricova H."/>
            <person name="Matiasovicova J."/>
            <person name="Kubasova T."/>
            <person name="Cejkova D."/>
            <person name="Rychlik I."/>
        </authorList>
    </citation>
    <scope>NUCLEOTIDE SEQUENCE [LARGE SCALE GENOMIC DNA]</scope>
    <source>
        <strain evidence="9 10">An435</strain>
    </source>
</reference>
<evidence type="ECO:0000256" key="5">
    <source>
        <dbReference type="HAMAP-Rule" id="MF_01114"/>
    </source>
</evidence>
<dbReference type="InterPro" id="IPR036388">
    <property type="entry name" value="WH-like_DNA-bd_sf"/>
</dbReference>
<dbReference type="InterPro" id="IPR053925">
    <property type="entry name" value="RecX_HTH_3rd"/>
</dbReference>
<dbReference type="Gene3D" id="1.10.10.10">
    <property type="entry name" value="Winged helix-like DNA-binding domain superfamily/Winged helix DNA-binding domain"/>
    <property type="match status" value="3"/>
</dbReference>
<comment type="subcellular location">
    <subcellularLocation>
        <location evidence="1 5">Cytoplasm</location>
    </subcellularLocation>
</comment>
<name>A0ABS2FIL4_9CLOT</name>
<comment type="function">
    <text evidence="5">Modulates RecA activity.</text>
</comment>
<evidence type="ECO:0000313" key="10">
    <source>
        <dbReference type="Proteomes" id="UP000767334"/>
    </source>
</evidence>
<feature type="domain" description="RecX first three-helical" evidence="8">
    <location>
        <begin position="62"/>
        <end position="101"/>
    </location>
</feature>
<protein>
    <recommendedName>
        <fullName evidence="3 5">Regulatory protein RecX</fullName>
    </recommendedName>
</protein>
<evidence type="ECO:0000313" key="9">
    <source>
        <dbReference type="EMBL" id="MBM6820390.1"/>
    </source>
</evidence>